<keyword evidence="2" id="KW-1185">Reference proteome</keyword>
<dbReference type="RefSeq" id="WP_210047537.1">
    <property type="nucleotide sequence ID" value="NZ_JAGINX010000001.1"/>
</dbReference>
<name>A0ABS4SYT9_9MICC</name>
<gene>
    <name evidence="1" type="ORF">JOF45_000375</name>
</gene>
<evidence type="ECO:0000313" key="2">
    <source>
        <dbReference type="Proteomes" id="UP001519331"/>
    </source>
</evidence>
<comment type="caution">
    <text evidence="1">The sequence shown here is derived from an EMBL/GenBank/DDBJ whole genome shotgun (WGS) entry which is preliminary data.</text>
</comment>
<dbReference type="EMBL" id="JAGINX010000001">
    <property type="protein sequence ID" value="MBP2317356.1"/>
    <property type="molecule type" value="Genomic_DNA"/>
</dbReference>
<sequence length="86" mass="9774">MLITHAQMSFTEIRRQVQAEALAAGERISNRKSKALAQAIIDKTSRDQWHHNTDNFKNFNHTDPVGEKVVRRVMAMLAGYEPEPIG</sequence>
<proteinExistence type="predicted"/>
<organism evidence="1 2">
    <name type="scientific">Nesterenkonia lacusekhoensis</name>
    <dbReference type="NCBI Taxonomy" id="150832"/>
    <lineage>
        <taxon>Bacteria</taxon>
        <taxon>Bacillati</taxon>
        <taxon>Actinomycetota</taxon>
        <taxon>Actinomycetes</taxon>
        <taxon>Micrococcales</taxon>
        <taxon>Micrococcaceae</taxon>
        <taxon>Nesterenkonia</taxon>
    </lineage>
</organism>
<dbReference type="Proteomes" id="UP001519331">
    <property type="component" value="Unassembled WGS sequence"/>
</dbReference>
<accession>A0ABS4SYT9</accession>
<protein>
    <submittedName>
        <fullName evidence="1">Uncharacterized protein</fullName>
    </submittedName>
</protein>
<reference evidence="1 2" key="1">
    <citation type="submission" date="2021-03" db="EMBL/GenBank/DDBJ databases">
        <title>Sequencing the genomes of 1000 actinobacteria strains.</title>
        <authorList>
            <person name="Klenk H.-P."/>
        </authorList>
    </citation>
    <scope>NUCLEOTIDE SEQUENCE [LARGE SCALE GENOMIC DNA]</scope>
    <source>
        <strain evidence="1 2">DSM 12544</strain>
    </source>
</reference>
<evidence type="ECO:0000313" key="1">
    <source>
        <dbReference type="EMBL" id="MBP2317356.1"/>
    </source>
</evidence>